<comment type="cofactor">
    <cofactor evidence="14">
        <name>Mg(2+)</name>
        <dbReference type="ChEBI" id="CHEBI:18420"/>
    </cofactor>
    <text evidence="14">Binds 2 Mg(2+) ions per subunit.</text>
</comment>
<protein>
    <recommendedName>
        <fullName evidence="4">Glutamine synthetase</fullName>
        <ecNumber evidence="3">6.3.1.2</ecNumber>
    </recommendedName>
    <alternativeName>
        <fullName evidence="11">Glutamate--ammonia ligase</fullName>
    </alternativeName>
</protein>
<feature type="binding site" evidence="12">
    <location>
        <position position="333"/>
    </location>
    <ligand>
        <name>L-glutamate</name>
        <dbReference type="ChEBI" id="CHEBI:29985"/>
    </ligand>
</feature>
<evidence type="ECO:0000256" key="16">
    <source>
        <dbReference type="RuleBase" id="RU000384"/>
    </source>
</evidence>
<dbReference type="Pfam" id="PF00120">
    <property type="entry name" value="Gln-synt_C"/>
    <property type="match status" value="1"/>
</dbReference>
<evidence type="ECO:0000256" key="3">
    <source>
        <dbReference type="ARBA" id="ARBA00012937"/>
    </source>
</evidence>
<evidence type="ECO:0000256" key="2">
    <source>
        <dbReference type="ARBA" id="ARBA00009897"/>
    </source>
</evidence>
<dbReference type="RefSeq" id="WP_128693872.1">
    <property type="nucleotide sequence ID" value="NZ_LHQS01000002.1"/>
</dbReference>
<dbReference type="SUPFAM" id="SSF54368">
    <property type="entry name" value="Glutamine synthetase, N-terminal domain"/>
    <property type="match status" value="1"/>
</dbReference>
<dbReference type="PANTHER" id="PTHR43785:SF12">
    <property type="entry name" value="TYPE-1 GLUTAMINE SYNTHETASE 2"/>
    <property type="match status" value="1"/>
</dbReference>
<dbReference type="PROSITE" id="PS00180">
    <property type="entry name" value="GLNA_1"/>
    <property type="match status" value="1"/>
</dbReference>
<dbReference type="FunFam" id="3.30.590.10:FF:000003">
    <property type="entry name" value="Glutamine synthetase 2"/>
    <property type="match status" value="1"/>
</dbReference>
<feature type="binding site" evidence="14">
    <location>
        <position position="187"/>
    </location>
    <ligand>
        <name>Mg(2+)</name>
        <dbReference type="ChEBI" id="CHEBI:18420"/>
        <label>1</label>
    </ligand>
</feature>
<evidence type="ECO:0000256" key="4">
    <source>
        <dbReference type="ARBA" id="ARBA00021364"/>
    </source>
</evidence>
<dbReference type="GO" id="GO:0005737">
    <property type="term" value="C:cytoplasm"/>
    <property type="evidence" value="ECO:0007669"/>
    <property type="project" value="UniProtKB-SubCell"/>
</dbReference>
<feature type="binding site" evidence="14">
    <location>
        <position position="194"/>
    </location>
    <ligand>
        <name>Mg(2+)</name>
        <dbReference type="ChEBI" id="CHEBI:18420"/>
        <label>1</label>
    </ligand>
</feature>
<dbReference type="InterPro" id="IPR014746">
    <property type="entry name" value="Gln_synth/guanido_kin_cat_dom"/>
</dbReference>
<dbReference type="OrthoDB" id="36124at2157"/>
<evidence type="ECO:0000313" key="20">
    <source>
        <dbReference type="Proteomes" id="UP000290932"/>
    </source>
</evidence>
<comment type="caution">
    <text evidence="19">The sequence shown here is derived from an EMBL/GenBank/DDBJ whole genome shotgun (WGS) entry which is preliminary data.</text>
</comment>
<feature type="binding site" evidence="14">
    <location>
        <position position="131"/>
    </location>
    <ligand>
        <name>Mg(2+)</name>
        <dbReference type="ChEBI" id="CHEBI:18420"/>
        <label>1</label>
    </ligand>
</feature>
<evidence type="ECO:0000256" key="8">
    <source>
        <dbReference type="ARBA" id="ARBA00022741"/>
    </source>
</evidence>
<dbReference type="InterPro" id="IPR008146">
    <property type="entry name" value="Gln_synth_cat_dom"/>
</dbReference>
<dbReference type="NCBIfam" id="TIGR00653">
    <property type="entry name" value="GlnA"/>
    <property type="match status" value="1"/>
</dbReference>
<dbReference type="InterPro" id="IPR004809">
    <property type="entry name" value="Gln_synth_I"/>
</dbReference>
<name>A0A498H0G7_9EURY</name>
<comment type="similarity">
    <text evidence="2 15 16">Belongs to the glutamine synthetase family.</text>
</comment>
<feature type="binding site" evidence="12">
    <location>
        <position position="314"/>
    </location>
    <ligand>
        <name>L-glutamate</name>
        <dbReference type="ChEBI" id="CHEBI:29985"/>
    </ligand>
</feature>
<proteinExistence type="inferred from homology"/>
<dbReference type="Pfam" id="PF03951">
    <property type="entry name" value="Gln-synt_N"/>
    <property type="match status" value="1"/>
</dbReference>
<evidence type="ECO:0000256" key="13">
    <source>
        <dbReference type="PIRSR" id="PIRSR604809-2"/>
    </source>
</evidence>
<keyword evidence="20" id="KW-1185">Reference proteome</keyword>
<evidence type="ECO:0000256" key="15">
    <source>
        <dbReference type="PROSITE-ProRule" id="PRU01330"/>
    </source>
</evidence>
<evidence type="ECO:0000256" key="1">
    <source>
        <dbReference type="ARBA" id="ARBA00004496"/>
    </source>
</evidence>
<dbReference type="Gene3D" id="3.10.20.70">
    <property type="entry name" value="Glutamine synthetase, N-terminal domain"/>
    <property type="match status" value="1"/>
</dbReference>
<feature type="binding site" evidence="14">
    <location>
        <position position="331"/>
    </location>
    <ligand>
        <name>Mg(2+)</name>
        <dbReference type="ChEBI" id="CHEBI:18420"/>
        <label>1</label>
    </ligand>
</feature>
<organism evidence="19 20">
    <name type="scientific">Methanoculleus taiwanensis</name>
    <dbReference type="NCBI Taxonomy" id="1550565"/>
    <lineage>
        <taxon>Archaea</taxon>
        <taxon>Methanobacteriati</taxon>
        <taxon>Methanobacteriota</taxon>
        <taxon>Stenosarchaea group</taxon>
        <taxon>Methanomicrobia</taxon>
        <taxon>Methanomicrobiales</taxon>
        <taxon>Methanomicrobiaceae</taxon>
        <taxon>Methanoculleus</taxon>
    </lineage>
</organism>
<feature type="binding site" evidence="13">
    <location>
        <begin position="197"/>
        <end position="199"/>
    </location>
    <ligand>
        <name>ATP</name>
        <dbReference type="ChEBI" id="CHEBI:30616"/>
    </ligand>
</feature>
<keyword evidence="5" id="KW-0963">Cytoplasm</keyword>
<keyword evidence="10 14" id="KW-0460">Magnesium</keyword>
<feature type="binding site" evidence="13">
    <location>
        <position position="314"/>
    </location>
    <ligand>
        <name>ATP</name>
        <dbReference type="ChEBI" id="CHEBI:30616"/>
    </ligand>
</feature>
<dbReference type="InterPro" id="IPR036651">
    <property type="entry name" value="Gln_synt_N_sf"/>
</dbReference>
<gene>
    <name evidence="19" type="ORF">ABH15_08165</name>
</gene>
<feature type="binding site" evidence="12">
    <location>
        <position position="302"/>
    </location>
    <ligand>
        <name>L-glutamate</name>
        <dbReference type="ChEBI" id="CHEBI:29985"/>
    </ligand>
</feature>
<dbReference type="SMART" id="SM01230">
    <property type="entry name" value="Gln-synt_C"/>
    <property type="match status" value="1"/>
</dbReference>
<dbReference type="GO" id="GO:0005524">
    <property type="term" value="F:ATP binding"/>
    <property type="evidence" value="ECO:0007669"/>
    <property type="project" value="UniProtKB-KW"/>
</dbReference>
<dbReference type="InterPro" id="IPR027302">
    <property type="entry name" value="Gln_synth_N_conserv_site"/>
</dbReference>
<evidence type="ECO:0000256" key="10">
    <source>
        <dbReference type="ARBA" id="ARBA00022842"/>
    </source>
</evidence>
<feature type="binding site" evidence="14">
    <location>
        <position position="243"/>
    </location>
    <ligand>
        <name>Mg(2+)</name>
        <dbReference type="ChEBI" id="CHEBI:18420"/>
        <label>1</label>
    </ligand>
</feature>
<dbReference type="PROSITE" id="PS51986">
    <property type="entry name" value="GS_BETA_GRASP"/>
    <property type="match status" value="1"/>
</dbReference>
<evidence type="ECO:0000259" key="17">
    <source>
        <dbReference type="PROSITE" id="PS51986"/>
    </source>
</evidence>
<dbReference type="Gene3D" id="3.30.590.10">
    <property type="entry name" value="Glutamine synthetase/guanido kinase, catalytic domain"/>
    <property type="match status" value="1"/>
</dbReference>
<feature type="binding site" evidence="12">
    <location>
        <position position="296"/>
    </location>
    <ligand>
        <name>L-glutamate</name>
        <dbReference type="ChEBI" id="CHEBI:29985"/>
    </ligand>
</feature>
<evidence type="ECO:0000256" key="5">
    <source>
        <dbReference type="ARBA" id="ARBA00022490"/>
    </source>
</evidence>
<feature type="domain" description="GS beta-grasp" evidence="17">
    <location>
        <begin position="16"/>
        <end position="101"/>
    </location>
</feature>
<dbReference type="EMBL" id="LHQS01000002">
    <property type="protein sequence ID" value="RXE56133.1"/>
    <property type="molecule type" value="Genomic_DNA"/>
</dbReference>
<evidence type="ECO:0000256" key="12">
    <source>
        <dbReference type="PIRSR" id="PIRSR604809-1"/>
    </source>
</evidence>
<feature type="domain" description="GS catalytic" evidence="18">
    <location>
        <begin position="108"/>
        <end position="442"/>
    </location>
</feature>
<evidence type="ECO:0000259" key="18">
    <source>
        <dbReference type="PROSITE" id="PS51987"/>
    </source>
</evidence>
<dbReference type="InterPro" id="IPR008147">
    <property type="entry name" value="Gln_synt_N"/>
</dbReference>
<dbReference type="GO" id="GO:0004356">
    <property type="term" value="F:glutamine synthetase activity"/>
    <property type="evidence" value="ECO:0007669"/>
    <property type="project" value="UniProtKB-EC"/>
</dbReference>
<keyword evidence="8 13" id="KW-0547">Nucleotide-binding</keyword>
<accession>A0A498H0G7</accession>
<dbReference type="EC" id="6.3.1.2" evidence="3"/>
<reference evidence="19 20" key="1">
    <citation type="journal article" date="2015" name="Int. J. Syst. Evol. Microbiol.">
        <title>Methanoculleus taiwanensis sp. nov., a methanogen isolated from deep marine sediment at the deformation front area near Taiwan.</title>
        <authorList>
            <person name="Weng C.Y."/>
            <person name="Chen S.C."/>
            <person name="Lai M.C."/>
            <person name="Wu S.Y."/>
            <person name="Lin S."/>
            <person name="Yang T.F."/>
            <person name="Chen P.C."/>
        </authorList>
    </citation>
    <scope>NUCLEOTIDE SEQUENCE [LARGE SCALE GENOMIC DNA]</scope>
    <source>
        <strain evidence="19 20">CYW4</strain>
    </source>
</reference>
<dbReference type="PANTHER" id="PTHR43785">
    <property type="entry name" value="GAMMA-GLUTAMYLPUTRESCINE SYNTHETASE"/>
    <property type="match status" value="1"/>
</dbReference>
<keyword evidence="6" id="KW-0436">Ligase</keyword>
<keyword evidence="7 14" id="KW-0479">Metal-binding</keyword>
<evidence type="ECO:0000256" key="11">
    <source>
        <dbReference type="ARBA" id="ARBA00030668"/>
    </source>
</evidence>
<comment type="subcellular location">
    <subcellularLocation>
        <location evidence="1">Cytoplasm</location>
    </subcellularLocation>
</comment>
<dbReference type="GO" id="GO:0046872">
    <property type="term" value="F:metal ion binding"/>
    <property type="evidence" value="ECO:0007669"/>
    <property type="project" value="UniProtKB-KW"/>
</dbReference>
<dbReference type="GO" id="GO:0006542">
    <property type="term" value="P:glutamine biosynthetic process"/>
    <property type="evidence" value="ECO:0007669"/>
    <property type="project" value="InterPro"/>
</dbReference>
<sequence length="442" mass="48800">MSPDTVSTLLKKIEQDNVRFLRLQFTDLLGMPKNVAIPVSQAEKALTDGIGFDGSSIEGFARIEESDMLLKPDPSTYTILPWRSQAKAVARFVCDVTGPGGQPFEGDPRYILRKVAEDARKDGYTFNTGPELEFFLFRMVDGRPTTAFQDVGGYFDLAPTDLAENVRSDIVLALEAMGFEIEASHHEVAESQHEIDFKYSDALTTADRVMTFKFAVKTLALMNNLHASFMAKPIYGICGSGMHVNCSLAKDGKNAFYDPDGWQQLSETCMHFIGGVLSHAKAITRVANPTINSYKRLVPGFEAPCYITWSTSNRSTQVRIPAPRGNSTRVEFRSPDPTCNPYLTFAALLAAGMDGVRNRIEPPASTNANIFHMTPAERQRAGIETLPADLAEAHQALLADDVVCRALGSHVVDALSSIAELEWDSFRTAVHPWELDRYLATY</sequence>
<evidence type="ECO:0000256" key="6">
    <source>
        <dbReference type="ARBA" id="ARBA00022598"/>
    </source>
</evidence>
<evidence type="ECO:0000313" key="19">
    <source>
        <dbReference type="EMBL" id="RXE56133.1"/>
    </source>
</evidence>
<keyword evidence="9 13" id="KW-0067">ATP-binding</keyword>
<dbReference type="SUPFAM" id="SSF55931">
    <property type="entry name" value="Glutamine synthetase/guanido kinase"/>
    <property type="match status" value="1"/>
</dbReference>
<dbReference type="AlphaFoldDB" id="A0A498H0G7"/>
<evidence type="ECO:0000256" key="7">
    <source>
        <dbReference type="ARBA" id="ARBA00022723"/>
    </source>
</evidence>
<feature type="binding site" evidence="13">
    <location>
        <position position="182"/>
    </location>
    <ligand>
        <name>ATP</name>
        <dbReference type="ChEBI" id="CHEBI:30616"/>
    </ligand>
</feature>
<feature type="binding site" evidence="14">
    <location>
        <position position="133"/>
    </location>
    <ligand>
        <name>Mg(2+)</name>
        <dbReference type="ChEBI" id="CHEBI:18420"/>
        <label>1</label>
    </ligand>
</feature>
<dbReference type="Proteomes" id="UP000290932">
    <property type="component" value="Unassembled WGS sequence"/>
</dbReference>
<dbReference type="PROSITE" id="PS51987">
    <property type="entry name" value="GS_CATALYTIC"/>
    <property type="match status" value="1"/>
</dbReference>
<evidence type="ECO:0000256" key="9">
    <source>
        <dbReference type="ARBA" id="ARBA00022840"/>
    </source>
</evidence>
<evidence type="ECO:0000256" key="14">
    <source>
        <dbReference type="PIRSR" id="PIRSR604809-3"/>
    </source>
</evidence>